<reference evidence="3 4" key="1">
    <citation type="submission" date="2019-09" db="EMBL/GenBank/DDBJ databases">
        <title>A chromosome-level genome assembly of the Chinese tupelo Nyssa sinensis.</title>
        <authorList>
            <person name="Yang X."/>
            <person name="Kang M."/>
            <person name="Yang Y."/>
            <person name="Xiong H."/>
            <person name="Wang M."/>
            <person name="Zhang Z."/>
            <person name="Wang Z."/>
            <person name="Wu H."/>
            <person name="Ma T."/>
            <person name="Liu J."/>
            <person name="Xi Z."/>
        </authorList>
    </citation>
    <scope>NUCLEOTIDE SEQUENCE [LARGE SCALE GENOMIC DNA]</scope>
    <source>
        <strain evidence="3">J267</strain>
        <tissue evidence="3">Leaf</tissue>
    </source>
</reference>
<evidence type="ECO:0000259" key="2">
    <source>
        <dbReference type="Pfam" id="PF05368"/>
    </source>
</evidence>
<organism evidence="3 4">
    <name type="scientific">Nyssa sinensis</name>
    <dbReference type="NCBI Taxonomy" id="561372"/>
    <lineage>
        <taxon>Eukaryota</taxon>
        <taxon>Viridiplantae</taxon>
        <taxon>Streptophyta</taxon>
        <taxon>Embryophyta</taxon>
        <taxon>Tracheophyta</taxon>
        <taxon>Spermatophyta</taxon>
        <taxon>Magnoliopsida</taxon>
        <taxon>eudicotyledons</taxon>
        <taxon>Gunneridae</taxon>
        <taxon>Pentapetalae</taxon>
        <taxon>asterids</taxon>
        <taxon>Cornales</taxon>
        <taxon>Nyssaceae</taxon>
        <taxon>Nyssa</taxon>
    </lineage>
</organism>
<protein>
    <recommendedName>
        <fullName evidence="2">NmrA-like domain-containing protein</fullName>
    </recommendedName>
</protein>
<dbReference type="PANTHER" id="PTHR43349">
    <property type="entry name" value="PINORESINOL REDUCTASE-RELATED"/>
    <property type="match status" value="1"/>
</dbReference>
<dbReference type="EMBL" id="CM018048">
    <property type="protein sequence ID" value="KAA8521235.1"/>
    <property type="molecule type" value="Genomic_DNA"/>
</dbReference>
<dbReference type="SUPFAM" id="SSF51735">
    <property type="entry name" value="NAD(P)-binding Rossmann-fold domains"/>
    <property type="match status" value="1"/>
</dbReference>
<dbReference type="InterPro" id="IPR036291">
    <property type="entry name" value="NAD(P)-bd_dom_sf"/>
</dbReference>
<dbReference type="Proteomes" id="UP000325577">
    <property type="component" value="Linkage Group LG5"/>
</dbReference>
<evidence type="ECO:0000313" key="4">
    <source>
        <dbReference type="Proteomes" id="UP000325577"/>
    </source>
</evidence>
<keyword evidence="4" id="KW-1185">Reference proteome</keyword>
<feature type="domain" description="NmrA-like" evidence="2">
    <location>
        <begin position="1"/>
        <end position="115"/>
    </location>
</feature>
<evidence type="ECO:0000313" key="3">
    <source>
        <dbReference type="EMBL" id="KAA8521235.1"/>
    </source>
</evidence>
<dbReference type="AlphaFoldDB" id="A0A5J4ZRB7"/>
<proteinExistence type="inferred from homology"/>
<comment type="similarity">
    <text evidence="1">Belongs to the NmrA-type oxidoreductase family. Isoflavone reductase subfamily.</text>
</comment>
<dbReference type="PANTHER" id="PTHR43349:SF4">
    <property type="entry name" value="PINORESINOL REDUCTASE 1-RELATED"/>
    <property type="match status" value="1"/>
</dbReference>
<name>A0A5J4ZRB7_9ASTE</name>
<dbReference type="InterPro" id="IPR008030">
    <property type="entry name" value="NmrA-like"/>
</dbReference>
<dbReference type="GO" id="GO:0010283">
    <property type="term" value="F:pinoresinol reductase activity"/>
    <property type="evidence" value="ECO:0007669"/>
    <property type="project" value="UniProtKB-ARBA"/>
</dbReference>
<gene>
    <name evidence="3" type="ORF">F0562_011928</name>
</gene>
<dbReference type="Pfam" id="PF05368">
    <property type="entry name" value="NmrA"/>
    <property type="match status" value="1"/>
</dbReference>
<dbReference type="InterPro" id="IPR050608">
    <property type="entry name" value="NmrA-type/Isoflavone_red_sf"/>
</dbReference>
<accession>A0A5J4ZRB7</accession>
<evidence type="ECO:0000256" key="1">
    <source>
        <dbReference type="ARBA" id="ARBA00005725"/>
    </source>
</evidence>
<dbReference type="OrthoDB" id="419598at2759"/>
<dbReference type="GO" id="GO:0044550">
    <property type="term" value="P:secondary metabolite biosynthetic process"/>
    <property type="evidence" value="ECO:0007669"/>
    <property type="project" value="UniProtKB-ARBA"/>
</dbReference>
<dbReference type="Gene3D" id="3.90.25.10">
    <property type="entry name" value="UDP-galactose 4-epimerase, domain 1"/>
    <property type="match status" value="1"/>
</dbReference>
<sequence>MDEDDIATYTIKSIDDPRTLNKTLYLRPPENILSQRQIVEMWEKLIGKKFEKFSISAEDLLASMKDRDYAGQVGLGHFYHIYYDGCLTNFEIGEEGKEASELYPEVQYTRMDAYLEHYL</sequence>